<comment type="cofactor">
    <cofactor evidence="2">
        <name>Ca(2+)</name>
        <dbReference type="ChEBI" id="CHEBI:29108"/>
    </cofactor>
</comment>
<evidence type="ECO:0000256" key="6">
    <source>
        <dbReference type="ARBA" id="ARBA00013185"/>
    </source>
</evidence>
<comment type="pathway">
    <text evidence="3 11">Carbohydrate metabolism; hexose metabolism.</text>
</comment>
<feature type="binding site" evidence="14">
    <location>
        <begin position="174"/>
        <end position="176"/>
    </location>
    <ligand>
        <name>beta-D-galactose</name>
        <dbReference type="ChEBI" id="CHEBI:27667"/>
    </ligand>
</feature>
<comment type="caution">
    <text evidence="15">The sequence shown here is derived from an EMBL/GenBank/DDBJ whole genome shotgun (WGS) entry which is preliminary data.</text>
</comment>
<evidence type="ECO:0000313" key="15">
    <source>
        <dbReference type="EMBL" id="PWB02746.1"/>
    </source>
</evidence>
<dbReference type="GO" id="GO:0030246">
    <property type="term" value="F:carbohydrate binding"/>
    <property type="evidence" value="ECO:0007669"/>
    <property type="project" value="InterPro"/>
</dbReference>
<dbReference type="GO" id="GO:0006006">
    <property type="term" value="P:glucose metabolic process"/>
    <property type="evidence" value="ECO:0007669"/>
    <property type="project" value="TreeGrafter"/>
</dbReference>
<evidence type="ECO:0000256" key="5">
    <source>
        <dbReference type="ARBA" id="ARBA00011245"/>
    </source>
</evidence>
<protein>
    <recommendedName>
        <fullName evidence="7 11">Aldose 1-epimerase</fullName>
        <ecNumber evidence="6 11">5.1.3.3</ecNumber>
    </recommendedName>
</protein>
<dbReference type="InterPro" id="IPR047215">
    <property type="entry name" value="Galactose_mutarotase-like"/>
</dbReference>
<dbReference type="Proteomes" id="UP000244905">
    <property type="component" value="Unassembled WGS sequence"/>
</dbReference>
<dbReference type="InterPro" id="IPR008183">
    <property type="entry name" value="Aldose_1/G6P_1-epimerase"/>
</dbReference>
<evidence type="ECO:0000256" key="1">
    <source>
        <dbReference type="ARBA" id="ARBA00001614"/>
    </source>
</evidence>
<dbReference type="InterPro" id="IPR011013">
    <property type="entry name" value="Gal_mutarotase_sf_dom"/>
</dbReference>
<keyword evidence="8" id="KW-0106">Calcium</keyword>
<evidence type="ECO:0000256" key="2">
    <source>
        <dbReference type="ARBA" id="ARBA00001913"/>
    </source>
</evidence>
<dbReference type="UniPathway" id="UPA00242"/>
<gene>
    <name evidence="15" type="ORF">C5O23_05620</name>
</gene>
<dbReference type="EMBL" id="PUEC01000010">
    <property type="protein sequence ID" value="PWB02746.1"/>
    <property type="molecule type" value="Genomic_DNA"/>
</dbReference>
<comment type="similarity">
    <text evidence="4 11">Belongs to the aldose epimerase family.</text>
</comment>
<evidence type="ECO:0000256" key="13">
    <source>
        <dbReference type="PIRSR" id="PIRSR005096-2"/>
    </source>
</evidence>
<sequence length="347" mass="37672">MNIQISKANSPAGEITLYTLTNKSGASVTLSSLGAGILAINVPDAEGRLANVALGYKNPASYLADGPCAGKVPGRFANRIALGRFSLDGKDYTLAVNNGPNALHGGPTGFMNRIWESRADGNSVEFTYRAADGEEGYPGNLDVKATYTWSDDNQLTLQLQADTDAPTVINLTNHAYFNLDGENAGSVLDHQLRLKASRYLPTDDTQIPTGELAPVRDTPMDFTEFKAIGRDIDADFHPLKVGKGYDHCWVCDGYSKGRLQETAVLRSDRSGRELRISTTQPGMQVYTGNWLAGCPESISSGAYSDYDGVAIECQNFPDAPNHPKFPTSRLNPNEKYNETIIFKFTTL</sequence>
<name>A0A2V1IQE6_9BACT</name>
<evidence type="ECO:0000256" key="14">
    <source>
        <dbReference type="PIRSR" id="PIRSR005096-3"/>
    </source>
</evidence>
<keyword evidence="9 11" id="KW-0413">Isomerase</keyword>
<evidence type="ECO:0000256" key="3">
    <source>
        <dbReference type="ARBA" id="ARBA00005028"/>
    </source>
</evidence>
<feature type="binding site" evidence="13">
    <location>
        <position position="246"/>
    </location>
    <ligand>
        <name>beta-D-galactose</name>
        <dbReference type="ChEBI" id="CHEBI:27667"/>
    </ligand>
</feature>
<evidence type="ECO:0000256" key="4">
    <source>
        <dbReference type="ARBA" id="ARBA00006206"/>
    </source>
</evidence>
<evidence type="ECO:0000256" key="8">
    <source>
        <dbReference type="ARBA" id="ARBA00022837"/>
    </source>
</evidence>
<dbReference type="PIRSF" id="PIRSF005096">
    <property type="entry name" value="GALM"/>
    <property type="match status" value="1"/>
</dbReference>
<evidence type="ECO:0000256" key="9">
    <source>
        <dbReference type="ARBA" id="ARBA00023235"/>
    </source>
</evidence>
<feature type="active site" description="Proton acceptor" evidence="12">
    <location>
        <position position="312"/>
    </location>
</feature>
<dbReference type="NCBIfam" id="NF008277">
    <property type="entry name" value="PRK11055.1"/>
    <property type="match status" value="1"/>
</dbReference>
<dbReference type="GO" id="GO:0033499">
    <property type="term" value="P:galactose catabolic process via UDP-galactose, Leloir pathway"/>
    <property type="evidence" value="ECO:0007669"/>
    <property type="project" value="TreeGrafter"/>
</dbReference>
<dbReference type="Pfam" id="PF01263">
    <property type="entry name" value="Aldose_epim"/>
    <property type="match status" value="1"/>
</dbReference>
<dbReference type="AlphaFoldDB" id="A0A2V1IQE6"/>
<comment type="catalytic activity">
    <reaction evidence="1 11">
        <text>alpha-D-glucose = beta-D-glucose</text>
        <dbReference type="Rhea" id="RHEA:10264"/>
        <dbReference type="ChEBI" id="CHEBI:15903"/>
        <dbReference type="ChEBI" id="CHEBI:17925"/>
        <dbReference type="EC" id="5.1.3.3"/>
    </reaction>
</comment>
<comment type="subunit">
    <text evidence="5">Monomer.</text>
</comment>
<organism evidence="15 16">
    <name type="scientific">Duncaniella muris</name>
    <dbReference type="NCBI Taxonomy" id="2094150"/>
    <lineage>
        <taxon>Bacteria</taxon>
        <taxon>Pseudomonadati</taxon>
        <taxon>Bacteroidota</taxon>
        <taxon>Bacteroidia</taxon>
        <taxon>Bacteroidales</taxon>
        <taxon>Muribaculaceae</taxon>
        <taxon>Duncaniella</taxon>
    </lineage>
</organism>
<dbReference type="PANTHER" id="PTHR10091">
    <property type="entry name" value="ALDOSE-1-EPIMERASE"/>
    <property type="match status" value="1"/>
</dbReference>
<dbReference type="GO" id="GO:0004034">
    <property type="term" value="F:aldose 1-epimerase activity"/>
    <property type="evidence" value="ECO:0007669"/>
    <property type="project" value="UniProtKB-EC"/>
</dbReference>
<evidence type="ECO:0000313" key="16">
    <source>
        <dbReference type="Proteomes" id="UP000244905"/>
    </source>
</evidence>
<dbReference type="Gene3D" id="2.70.98.10">
    <property type="match status" value="1"/>
</dbReference>
<dbReference type="SUPFAM" id="SSF74650">
    <property type="entry name" value="Galactose mutarotase-like"/>
    <property type="match status" value="1"/>
</dbReference>
<dbReference type="CDD" id="cd09019">
    <property type="entry name" value="galactose_mutarotase_like"/>
    <property type="match status" value="1"/>
</dbReference>
<evidence type="ECO:0000256" key="7">
    <source>
        <dbReference type="ARBA" id="ARBA00014165"/>
    </source>
</evidence>
<dbReference type="PROSITE" id="PS00545">
    <property type="entry name" value="ALDOSE_1_EPIMERASE"/>
    <property type="match status" value="1"/>
</dbReference>
<keyword evidence="10 11" id="KW-0119">Carbohydrate metabolism</keyword>
<dbReference type="RefSeq" id="WP_107032020.1">
    <property type="nucleotide sequence ID" value="NZ_CAPEJN010000003.1"/>
</dbReference>
<accession>A0A2V1IQE6</accession>
<feature type="active site" description="Proton donor" evidence="12">
    <location>
        <position position="174"/>
    </location>
</feature>
<reference evidence="16" key="1">
    <citation type="submission" date="2018-02" db="EMBL/GenBank/DDBJ databases">
        <authorList>
            <person name="Clavel T."/>
            <person name="Strowig T."/>
        </authorList>
    </citation>
    <scope>NUCLEOTIDE SEQUENCE [LARGE SCALE GENOMIC DNA]</scope>
    <source>
        <strain evidence="16">DSM 103720</strain>
    </source>
</reference>
<dbReference type="EC" id="5.1.3.3" evidence="6 11"/>
<feature type="binding site" evidence="14">
    <location>
        <begin position="78"/>
        <end position="79"/>
    </location>
    <ligand>
        <name>beta-D-galactose</name>
        <dbReference type="ChEBI" id="CHEBI:27667"/>
    </ligand>
</feature>
<dbReference type="PANTHER" id="PTHR10091:SF0">
    <property type="entry name" value="GALACTOSE MUTAROTASE"/>
    <property type="match status" value="1"/>
</dbReference>
<dbReference type="InterPro" id="IPR018052">
    <property type="entry name" value="Ald1_epimerase_CS"/>
</dbReference>
<evidence type="ECO:0000256" key="11">
    <source>
        <dbReference type="PIRNR" id="PIRNR005096"/>
    </source>
</evidence>
<dbReference type="InterPro" id="IPR015443">
    <property type="entry name" value="Aldose_1-epimerase"/>
</dbReference>
<proteinExistence type="inferred from homology"/>
<evidence type="ECO:0000256" key="12">
    <source>
        <dbReference type="PIRSR" id="PIRSR005096-1"/>
    </source>
</evidence>
<keyword evidence="16" id="KW-1185">Reference proteome</keyword>
<dbReference type="InterPro" id="IPR014718">
    <property type="entry name" value="GH-type_carb-bd"/>
</dbReference>
<evidence type="ECO:0000256" key="10">
    <source>
        <dbReference type="ARBA" id="ARBA00023277"/>
    </source>
</evidence>